<feature type="domain" description="DUF4099" evidence="3">
    <location>
        <begin position="144"/>
        <end position="224"/>
    </location>
</feature>
<reference evidence="4 5" key="1">
    <citation type="submission" date="2017-02" db="EMBL/GenBank/DDBJ databases">
        <authorList>
            <person name="Peterson S.W."/>
        </authorList>
    </citation>
    <scope>NUCLEOTIDE SEQUENCE [LARGE SCALE GENOMIC DNA]</scope>
    <source>
        <strain evidence="4 5">DSM 22323</strain>
    </source>
</reference>
<evidence type="ECO:0000259" key="2">
    <source>
        <dbReference type="Pfam" id="PF13101"/>
    </source>
</evidence>
<evidence type="ECO:0000259" key="3">
    <source>
        <dbReference type="Pfam" id="PF13351"/>
    </source>
</evidence>
<feature type="compositionally biased region" description="Basic residues" evidence="1">
    <location>
        <begin position="479"/>
        <end position="488"/>
    </location>
</feature>
<gene>
    <name evidence="4" type="ORF">SAMN05660477_00477</name>
</gene>
<dbReference type="Pfam" id="PF13101">
    <property type="entry name" value="DUF3945"/>
    <property type="match status" value="2"/>
</dbReference>
<evidence type="ECO:0000313" key="5">
    <source>
        <dbReference type="Proteomes" id="UP000191112"/>
    </source>
</evidence>
<feature type="compositionally biased region" description="Basic and acidic residues" evidence="1">
    <location>
        <begin position="429"/>
        <end position="439"/>
    </location>
</feature>
<dbReference type="OrthoDB" id="1081890at2"/>
<accession>A0A1T5CZL9</accession>
<feature type="domain" description="DUF3945" evidence="2">
    <location>
        <begin position="285"/>
        <end position="338"/>
    </location>
</feature>
<organism evidence="4 5">
    <name type="scientific">Soonwooa buanensis</name>
    <dbReference type="NCBI Taxonomy" id="619805"/>
    <lineage>
        <taxon>Bacteria</taxon>
        <taxon>Pseudomonadati</taxon>
        <taxon>Bacteroidota</taxon>
        <taxon>Flavobacteriia</taxon>
        <taxon>Flavobacteriales</taxon>
        <taxon>Weeksellaceae</taxon>
        <taxon>Chryseobacterium group</taxon>
        <taxon>Soonwooa</taxon>
    </lineage>
</organism>
<sequence length="488" mass="56432">MGDNQPNNTNEIEPAADTLLVLNIHNNRIELVKGIDKEGNLQRVPPENKKDNDQLIRVDKHGDVFSNFFSNFYRQLKNPTHFNFFKVSQYDAVDTAKDLQQYVNQASPEEKGQLKEYEILPKNNNPLKNQKTMENNTEHQEYRFQPEQIDWKTMEKFGLTQEKLEKMNAMDPLLRGYKTNTLIPITINLGAAVSKMDVRLSLQEGDTGDIGIKLHGIRREPNLNLKFLGHEFSEEDKKNLMENGNMGRVVDLVNPKTDEIIPSIISRDRLTNELVAYRAEYMKIPDEIKGIKLDEHQKQTLLEGKPLYLEGMTSTKGTFFDATVQFNADKRYVEFIFDNSQKNQQSQSQKDSDQQNQNYDQNQNKNTEPPRVFRDKELDEKQYEKFKAGETVYVSGLVDSKGKEYKGYITFNKETSKTDFSFTNPNMLREKAQPSESHKTQTAVNTDGKTNEATKNIKEPLQSKQQEAANKQQQEQQKKPARSRGRKM</sequence>
<dbReference type="EMBL" id="FUYZ01000001">
    <property type="protein sequence ID" value="SKB64786.1"/>
    <property type="molecule type" value="Genomic_DNA"/>
</dbReference>
<evidence type="ECO:0000313" key="4">
    <source>
        <dbReference type="EMBL" id="SKB64786.1"/>
    </source>
</evidence>
<feature type="region of interest" description="Disordered" evidence="1">
    <location>
        <begin position="340"/>
        <end position="374"/>
    </location>
</feature>
<evidence type="ECO:0000256" key="1">
    <source>
        <dbReference type="SAM" id="MobiDB-lite"/>
    </source>
</evidence>
<protein>
    <recommendedName>
        <fullName evidence="6">DUF3945 domain-containing protein</fullName>
    </recommendedName>
</protein>
<feature type="region of interest" description="Disordered" evidence="1">
    <location>
        <begin position="429"/>
        <end position="488"/>
    </location>
</feature>
<dbReference type="AlphaFoldDB" id="A0A1T5CZL9"/>
<feature type="domain" description="DUF3945" evidence="2">
    <location>
        <begin position="376"/>
        <end position="423"/>
    </location>
</feature>
<dbReference type="InterPro" id="IPR025343">
    <property type="entry name" value="DUF4099"/>
</dbReference>
<dbReference type="InterPro" id="IPR025222">
    <property type="entry name" value="DUF3945"/>
</dbReference>
<dbReference type="STRING" id="619805.SAMN05660477_00477"/>
<evidence type="ECO:0008006" key="6">
    <source>
        <dbReference type="Google" id="ProtNLM"/>
    </source>
</evidence>
<dbReference type="RefSeq" id="WP_079665756.1">
    <property type="nucleotide sequence ID" value="NZ_FUYZ01000001.1"/>
</dbReference>
<proteinExistence type="predicted"/>
<keyword evidence="5" id="KW-1185">Reference proteome</keyword>
<name>A0A1T5CZL9_9FLAO</name>
<feature type="compositionally biased region" description="Low complexity" evidence="1">
    <location>
        <begin position="462"/>
        <end position="475"/>
    </location>
</feature>
<dbReference type="Proteomes" id="UP000191112">
    <property type="component" value="Unassembled WGS sequence"/>
</dbReference>
<dbReference type="Pfam" id="PF13351">
    <property type="entry name" value="DUF4099"/>
    <property type="match status" value="1"/>
</dbReference>
<feature type="compositionally biased region" description="Low complexity" evidence="1">
    <location>
        <begin position="340"/>
        <end position="366"/>
    </location>
</feature>
<feature type="compositionally biased region" description="Basic and acidic residues" evidence="1">
    <location>
        <begin position="449"/>
        <end position="458"/>
    </location>
</feature>